<dbReference type="GO" id="GO:0008270">
    <property type="term" value="F:zinc ion binding"/>
    <property type="evidence" value="ECO:0007669"/>
    <property type="project" value="InterPro"/>
</dbReference>
<sequence>MEVVVIILCSLIVIMALVYCVMKYYPTFGGNSSVRIRHKVSQPANYSKGKFVNQIPNTVDRSFKGTISILRDFIKGNPQGKPREPLPVESLQHIRKKGLQEAQITWFGHSALLVEVKGLTLLLDPMLGRAPSPFPLFGGKRYSKKLPIEIEELPQIDAILLSHDHYDHLDYGSIMQLKGKVKHFFVPLGVGAHLERWGVSTEKITELNWWDKVSFEGLTLVSTPARHFSGRRLMDSDTTLWCSWVIDGQSTRIFFSGDSGYGPHFKEIGDLYGPFDITLMECGQYDERWSGIHMMPEQTVQAQVDVKGKLMIPIHWGAFSLALHDWTDPIERALKAAQERNVAIATPRIGETVWIGSSSYPKSVWWKD</sequence>
<gene>
    <name evidence="5" type="ORF">PNBC_17670</name>
</gene>
<feature type="domain" description="Metallo-beta-lactamase" evidence="4">
    <location>
        <begin position="121"/>
        <end position="316"/>
    </location>
</feature>
<dbReference type="Proteomes" id="UP000077134">
    <property type="component" value="Unassembled WGS sequence"/>
</dbReference>
<evidence type="ECO:0000256" key="2">
    <source>
        <dbReference type="ARBA" id="ARBA00034301"/>
    </source>
</evidence>
<dbReference type="PANTHER" id="PTHR15032">
    <property type="entry name" value="N-ACYL-PHOSPHATIDYLETHANOLAMINE-HYDROLYZING PHOSPHOLIPASE D"/>
    <property type="match status" value="1"/>
</dbReference>
<name>A0A162KPL1_9BACL</name>
<dbReference type="GO" id="GO:0070290">
    <property type="term" value="F:N-acylphosphatidylethanolamine-specific phospholipase D activity"/>
    <property type="evidence" value="ECO:0007669"/>
    <property type="project" value="InterPro"/>
</dbReference>
<dbReference type="InterPro" id="IPR036866">
    <property type="entry name" value="RibonucZ/Hydroxyglut_hydro"/>
</dbReference>
<dbReference type="RefSeq" id="WP_068660455.1">
    <property type="nucleotide sequence ID" value="NZ_CP017770.1"/>
</dbReference>
<dbReference type="PANTHER" id="PTHR15032:SF4">
    <property type="entry name" value="N-ACYL-PHOSPHATIDYLETHANOLAMINE-HYDROLYZING PHOSPHOLIPASE D"/>
    <property type="match status" value="1"/>
</dbReference>
<comment type="catalytic activity">
    <reaction evidence="3">
        <text>3',5'-cyclic UMP + H2O = UMP + H(+)</text>
        <dbReference type="Rhea" id="RHEA:70575"/>
        <dbReference type="ChEBI" id="CHEBI:15377"/>
        <dbReference type="ChEBI" id="CHEBI:15378"/>
        <dbReference type="ChEBI" id="CHEBI:57865"/>
        <dbReference type="ChEBI" id="CHEBI:184387"/>
    </reaction>
    <physiologicalReaction direction="left-to-right" evidence="3">
        <dbReference type="Rhea" id="RHEA:70576"/>
    </physiologicalReaction>
</comment>
<organism evidence="5 6">
    <name type="scientific">Paenibacillus crassostreae</name>
    <dbReference type="NCBI Taxonomy" id="1763538"/>
    <lineage>
        <taxon>Bacteria</taxon>
        <taxon>Bacillati</taxon>
        <taxon>Bacillota</taxon>
        <taxon>Bacilli</taxon>
        <taxon>Bacillales</taxon>
        <taxon>Paenibacillaceae</taxon>
        <taxon>Paenibacillus</taxon>
    </lineage>
</organism>
<comment type="function">
    <text evidence="2">Counteracts the endogenous Pycsar antiviral defense system. Phosphodiesterase that enables metal-dependent hydrolysis of host cyclic nucleotide Pycsar defense signals such as cCMP and cUMP.</text>
</comment>
<keyword evidence="6" id="KW-1185">Reference proteome</keyword>
<dbReference type="Gene3D" id="3.60.15.10">
    <property type="entry name" value="Ribonuclease Z/Hydroxyacylglutathione hydrolase-like"/>
    <property type="match status" value="1"/>
</dbReference>
<protein>
    <recommendedName>
        <fullName evidence="4">Metallo-beta-lactamase domain-containing protein</fullName>
    </recommendedName>
</protein>
<dbReference type="InterPro" id="IPR024884">
    <property type="entry name" value="NAPE-PLD"/>
</dbReference>
<evidence type="ECO:0000256" key="1">
    <source>
        <dbReference type="ARBA" id="ARBA00034221"/>
    </source>
</evidence>
<comment type="catalytic activity">
    <reaction evidence="1">
        <text>3',5'-cyclic CMP + H2O = CMP + H(+)</text>
        <dbReference type="Rhea" id="RHEA:72675"/>
        <dbReference type="ChEBI" id="CHEBI:15377"/>
        <dbReference type="ChEBI" id="CHEBI:15378"/>
        <dbReference type="ChEBI" id="CHEBI:58003"/>
        <dbReference type="ChEBI" id="CHEBI:60377"/>
    </reaction>
    <physiologicalReaction direction="left-to-right" evidence="1">
        <dbReference type="Rhea" id="RHEA:72676"/>
    </physiologicalReaction>
</comment>
<dbReference type="EMBL" id="LSFN01000036">
    <property type="protein sequence ID" value="OAB71833.1"/>
    <property type="molecule type" value="Genomic_DNA"/>
</dbReference>
<dbReference type="AlphaFoldDB" id="A0A162KPL1"/>
<dbReference type="PIRSF" id="PIRSF038896">
    <property type="entry name" value="NAPE-PLD"/>
    <property type="match status" value="1"/>
</dbReference>
<dbReference type="STRING" id="1763538.LPB68_13220"/>
<evidence type="ECO:0000313" key="5">
    <source>
        <dbReference type="EMBL" id="OAB71833.1"/>
    </source>
</evidence>
<evidence type="ECO:0000313" key="6">
    <source>
        <dbReference type="Proteomes" id="UP000077134"/>
    </source>
</evidence>
<reference evidence="5 6" key="1">
    <citation type="submission" date="2016-02" db="EMBL/GenBank/DDBJ databases">
        <title>Paenibacillus sp. LPB0068, isolated from Crassostrea gigas.</title>
        <authorList>
            <person name="Shin S.-K."/>
            <person name="Yi H."/>
        </authorList>
    </citation>
    <scope>NUCLEOTIDE SEQUENCE [LARGE SCALE GENOMIC DNA]</scope>
    <source>
        <strain evidence="5 6">LPB0068</strain>
    </source>
</reference>
<dbReference type="OrthoDB" id="9805728at2"/>
<dbReference type="SUPFAM" id="SSF56281">
    <property type="entry name" value="Metallo-hydrolase/oxidoreductase"/>
    <property type="match status" value="1"/>
</dbReference>
<dbReference type="Pfam" id="PF12706">
    <property type="entry name" value="Lactamase_B_2"/>
    <property type="match status" value="1"/>
</dbReference>
<comment type="caution">
    <text evidence="5">The sequence shown here is derived from an EMBL/GenBank/DDBJ whole genome shotgun (WGS) entry which is preliminary data.</text>
</comment>
<dbReference type="InterPro" id="IPR001279">
    <property type="entry name" value="Metallo-B-lactamas"/>
</dbReference>
<proteinExistence type="predicted"/>
<dbReference type="GO" id="GO:0005737">
    <property type="term" value="C:cytoplasm"/>
    <property type="evidence" value="ECO:0007669"/>
    <property type="project" value="TreeGrafter"/>
</dbReference>
<evidence type="ECO:0000259" key="4">
    <source>
        <dbReference type="Pfam" id="PF12706"/>
    </source>
</evidence>
<dbReference type="KEGG" id="pcx:LPB68_13220"/>
<accession>A0A162KPL1</accession>
<evidence type="ECO:0000256" key="3">
    <source>
        <dbReference type="ARBA" id="ARBA00048505"/>
    </source>
</evidence>